<evidence type="ECO:0000313" key="8">
    <source>
        <dbReference type="Proteomes" id="UP000799302"/>
    </source>
</evidence>
<feature type="domain" description="Protein kinase" evidence="6">
    <location>
        <begin position="53"/>
        <end position="454"/>
    </location>
</feature>
<dbReference type="PROSITE" id="PS50011">
    <property type="entry name" value="PROTEIN_KINASE_DOM"/>
    <property type="match status" value="1"/>
</dbReference>
<keyword evidence="2" id="KW-0808">Transferase</keyword>
<keyword evidence="4 7" id="KW-0418">Kinase</keyword>
<proteinExistence type="predicted"/>
<dbReference type="PANTHER" id="PTHR45646:SF11">
    <property type="entry name" value="SERINE_THREONINE-PROTEIN KINASE DOA"/>
    <property type="match status" value="1"/>
</dbReference>
<accession>A0A6A6UBJ0</accession>
<dbReference type="InterPro" id="IPR000719">
    <property type="entry name" value="Prot_kinase_dom"/>
</dbReference>
<keyword evidence="1" id="KW-0723">Serine/threonine-protein kinase</keyword>
<sequence>MARRITSVSQLALLPTQKIPSTSQWLPVHEPNDKEDTDYYPVKLEETFKNGKYKVIRKLSQGRDSTWWLASDKTRKSKYVAIKILTVTASKTIAEELSVLEHLSHKVVRGVHGRNVLLLVTHFIQKGLSGDHQCLVFDPITESVEEVEGRFPDPQSPILAYEQLPQVRFPLSISKAVLGETLRGLRHIHRKQVVHGDLHSGKIFLVPNGLETFKEDAIRAHEEKYIIKARTGEGEQDILVENSLHEFVNFDRPLHAKVGGFGCAYQYDKPRYSETVRPDIRAPEVILGEHFDDPTLECSRDIWSFGCLMYEVLTGDRLFFIEFEEYRPTPENMDDAFLIAMHRTIGPLPNNILNRWSRTHLYFNSEGVLIDSETGEDEMADIDWERAGNGYDPDALAQDSLRHAVSLEHRFRKNAPSELKEPALSDIVTLLQRILVYDPSLRPTVQQLQEHYLLSEAPSKYDPCCKF</sequence>
<dbReference type="GO" id="GO:0043484">
    <property type="term" value="P:regulation of RNA splicing"/>
    <property type="evidence" value="ECO:0007669"/>
    <property type="project" value="TreeGrafter"/>
</dbReference>
<dbReference type="Pfam" id="PF00069">
    <property type="entry name" value="Pkinase"/>
    <property type="match status" value="1"/>
</dbReference>
<dbReference type="InterPro" id="IPR051175">
    <property type="entry name" value="CLK_kinases"/>
</dbReference>
<dbReference type="SUPFAM" id="SSF56112">
    <property type="entry name" value="Protein kinase-like (PK-like)"/>
    <property type="match status" value="1"/>
</dbReference>
<dbReference type="EMBL" id="MU004236">
    <property type="protein sequence ID" value="KAF2668693.1"/>
    <property type="molecule type" value="Genomic_DNA"/>
</dbReference>
<evidence type="ECO:0000313" key="7">
    <source>
        <dbReference type="EMBL" id="KAF2668693.1"/>
    </source>
</evidence>
<name>A0A6A6UBJ0_9PEZI</name>
<organism evidence="7 8">
    <name type="scientific">Microthyrium microscopicum</name>
    <dbReference type="NCBI Taxonomy" id="703497"/>
    <lineage>
        <taxon>Eukaryota</taxon>
        <taxon>Fungi</taxon>
        <taxon>Dikarya</taxon>
        <taxon>Ascomycota</taxon>
        <taxon>Pezizomycotina</taxon>
        <taxon>Dothideomycetes</taxon>
        <taxon>Dothideomycetes incertae sedis</taxon>
        <taxon>Microthyriales</taxon>
        <taxon>Microthyriaceae</taxon>
        <taxon>Microthyrium</taxon>
    </lineage>
</organism>
<dbReference type="Proteomes" id="UP000799302">
    <property type="component" value="Unassembled WGS sequence"/>
</dbReference>
<dbReference type="GO" id="GO:0005634">
    <property type="term" value="C:nucleus"/>
    <property type="evidence" value="ECO:0007669"/>
    <property type="project" value="TreeGrafter"/>
</dbReference>
<dbReference type="Gene3D" id="1.10.510.10">
    <property type="entry name" value="Transferase(Phosphotransferase) domain 1"/>
    <property type="match status" value="1"/>
</dbReference>
<evidence type="ECO:0000256" key="5">
    <source>
        <dbReference type="ARBA" id="ARBA00022840"/>
    </source>
</evidence>
<dbReference type="GO" id="GO:0004674">
    <property type="term" value="F:protein serine/threonine kinase activity"/>
    <property type="evidence" value="ECO:0007669"/>
    <property type="project" value="UniProtKB-KW"/>
</dbReference>
<dbReference type="PANTHER" id="PTHR45646">
    <property type="entry name" value="SERINE/THREONINE-PROTEIN KINASE DOA-RELATED"/>
    <property type="match status" value="1"/>
</dbReference>
<dbReference type="AlphaFoldDB" id="A0A6A6UBJ0"/>
<keyword evidence="5" id="KW-0067">ATP-binding</keyword>
<evidence type="ECO:0000256" key="4">
    <source>
        <dbReference type="ARBA" id="ARBA00022777"/>
    </source>
</evidence>
<evidence type="ECO:0000256" key="2">
    <source>
        <dbReference type="ARBA" id="ARBA00022679"/>
    </source>
</evidence>
<dbReference type="OrthoDB" id="5979581at2759"/>
<dbReference type="GO" id="GO:0005524">
    <property type="term" value="F:ATP binding"/>
    <property type="evidence" value="ECO:0007669"/>
    <property type="project" value="UniProtKB-KW"/>
</dbReference>
<dbReference type="InterPro" id="IPR011009">
    <property type="entry name" value="Kinase-like_dom_sf"/>
</dbReference>
<reference evidence="7" key="1">
    <citation type="journal article" date="2020" name="Stud. Mycol.">
        <title>101 Dothideomycetes genomes: a test case for predicting lifestyles and emergence of pathogens.</title>
        <authorList>
            <person name="Haridas S."/>
            <person name="Albert R."/>
            <person name="Binder M."/>
            <person name="Bloem J."/>
            <person name="Labutti K."/>
            <person name="Salamov A."/>
            <person name="Andreopoulos B."/>
            <person name="Baker S."/>
            <person name="Barry K."/>
            <person name="Bills G."/>
            <person name="Bluhm B."/>
            <person name="Cannon C."/>
            <person name="Castanera R."/>
            <person name="Culley D."/>
            <person name="Daum C."/>
            <person name="Ezra D."/>
            <person name="Gonzalez J."/>
            <person name="Henrissat B."/>
            <person name="Kuo A."/>
            <person name="Liang C."/>
            <person name="Lipzen A."/>
            <person name="Lutzoni F."/>
            <person name="Magnuson J."/>
            <person name="Mondo S."/>
            <person name="Nolan M."/>
            <person name="Ohm R."/>
            <person name="Pangilinan J."/>
            <person name="Park H.-J."/>
            <person name="Ramirez L."/>
            <person name="Alfaro M."/>
            <person name="Sun H."/>
            <person name="Tritt A."/>
            <person name="Yoshinaga Y."/>
            <person name="Zwiers L.-H."/>
            <person name="Turgeon B."/>
            <person name="Goodwin S."/>
            <person name="Spatafora J."/>
            <person name="Crous P."/>
            <person name="Grigoriev I."/>
        </authorList>
    </citation>
    <scope>NUCLEOTIDE SEQUENCE</scope>
    <source>
        <strain evidence="7">CBS 115976</strain>
    </source>
</reference>
<evidence type="ECO:0000259" key="6">
    <source>
        <dbReference type="PROSITE" id="PS50011"/>
    </source>
</evidence>
<evidence type="ECO:0000256" key="3">
    <source>
        <dbReference type="ARBA" id="ARBA00022741"/>
    </source>
</evidence>
<keyword evidence="3" id="KW-0547">Nucleotide-binding</keyword>
<gene>
    <name evidence="7" type="ORF">BT63DRAFT_440801</name>
</gene>
<evidence type="ECO:0000256" key="1">
    <source>
        <dbReference type="ARBA" id="ARBA00022527"/>
    </source>
</evidence>
<keyword evidence="8" id="KW-1185">Reference proteome</keyword>
<protein>
    <submittedName>
        <fullName evidence="7">Kinase-like protein</fullName>
    </submittedName>
</protein>
<dbReference type="Gene3D" id="3.30.200.20">
    <property type="entry name" value="Phosphorylase Kinase, domain 1"/>
    <property type="match status" value="1"/>
</dbReference>